<dbReference type="AlphaFoldDB" id="A0A4P6Q3A5"/>
<sequence>MTDFIEWVLRWVTASRAPVPVSGQLRGRGLPMRLAARVRAYAPTPVAVAASAQVATPPQMAVNRVRPYVVAAGARETNPCAVVDADIASLLRESGCDNSPALSALAGVGR</sequence>
<reference evidence="1 2" key="1">
    <citation type="submission" date="2019-02" db="EMBL/GenBank/DDBJ databases">
        <authorList>
            <person name="Khodamoradi S."/>
            <person name="Hahnke R.L."/>
            <person name="Kaempfer P."/>
            <person name="Schumann P."/>
            <person name="Rohde M."/>
            <person name="Steinert M."/>
            <person name="Luzhetskyy A."/>
            <person name="Wink J."/>
            <person name="Ruckert C."/>
        </authorList>
    </citation>
    <scope>NUCLEOTIDE SEQUENCE [LARGE SCALE GENOMIC DNA]</scope>
    <source>
        <strain evidence="1 2">M2</strain>
    </source>
</reference>
<keyword evidence="2" id="KW-1185">Reference proteome</keyword>
<organism evidence="1 2">
    <name type="scientific">Streptomonospora litoralis</name>
    <dbReference type="NCBI Taxonomy" id="2498135"/>
    <lineage>
        <taxon>Bacteria</taxon>
        <taxon>Bacillati</taxon>
        <taxon>Actinomycetota</taxon>
        <taxon>Actinomycetes</taxon>
        <taxon>Streptosporangiales</taxon>
        <taxon>Nocardiopsidaceae</taxon>
        <taxon>Streptomonospora</taxon>
    </lineage>
</organism>
<dbReference type="RefSeq" id="WP_131097570.1">
    <property type="nucleotide sequence ID" value="NZ_CP036455.1"/>
</dbReference>
<dbReference type="KEGG" id="strr:EKD16_06800"/>
<dbReference type="Proteomes" id="UP000292235">
    <property type="component" value="Chromosome"/>
</dbReference>
<name>A0A4P6Q3A5_9ACTN</name>
<dbReference type="EMBL" id="CP036455">
    <property type="protein sequence ID" value="QBI53157.1"/>
    <property type="molecule type" value="Genomic_DNA"/>
</dbReference>
<protein>
    <submittedName>
        <fullName evidence="1">Uncharacterized protein</fullName>
    </submittedName>
</protein>
<gene>
    <name evidence="1" type="ORF">EKD16_06800</name>
</gene>
<proteinExistence type="predicted"/>
<evidence type="ECO:0000313" key="2">
    <source>
        <dbReference type="Proteomes" id="UP000292235"/>
    </source>
</evidence>
<accession>A0A4P6Q3A5</accession>
<evidence type="ECO:0000313" key="1">
    <source>
        <dbReference type="EMBL" id="QBI53157.1"/>
    </source>
</evidence>